<evidence type="ECO:0000313" key="3">
    <source>
        <dbReference type="Proteomes" id="UP001165136"/>
    </source>
</evidence>
<dbReference type="Proteomes" id="UP001165136">
    <property type="component" value="Unassembled WGS sequence"/>
</dbReference>
<reference evidence="2" key="1">
    <citation type="submission" date="2023-03" db="EMBL/GenBank/DDBJ databases">
        <title>Amycolatopsis taiwanensis NBRC 103393.</title>
        <authorList>
            <person name="Ichikawa N."/>
            <person name="Sato H."/>
            <person name="Tonouchi N."/>
        </authorList>
    </citation>
    <scope>NUCLEOTIDE SEQUENCE</scope>
    <source>
        <strain evidence="2">NBRC 103393</strain>
    </source>
</reference>
<organism evidence="2 3">
    <name type="scientific">Amycolatopsis taiwanensis</name>
    <dbReference type="NCBI Taxonomy" id="342230"/>
    <lineage>
        <taxon>Bacteria</taxon>
        <taxon>Bacillati</taxon>
        <taxon>Actinomycetota</taxon>
        <taxon>Actinomycetes</taxon>
        <taxon>Pseudonocardiales</taxon>
        <taxon>Pseudonocardiaceae</taxon>
        <taxon>Amycolatopsis</taxon>
    </lineage>
</organism>
<feature type="compositionally biased region" description="Basic residues" evidence="1">
    <location>
        <begin position="44"/>
        <end position="55"/>
    </location>
</feature>
<accession>A0A9W6R259</accession>
<evidence type="ECO:0000256" key="1">
    <source>
        <dbReference type="SAM" id="MobiDB-lite"/>
    </source>
</evidence>
<name>A0A9W6R259_9PSEU</name>
<dbReference type="EMBL" id="BSTI01000005">
    <property type="protein sequence ID" value="GLY66160.1"/>
    <property type="molecule type" value="Genomic_DNA"/>
</dbReference>
<protein>
    <submittedName>
        <fullName evidence="2">Uncharacterized protein</fullName>
    </submittedName>
</protein>
<evidence type="ECO:0000313" key="2">
    <source>
        <dbReference type="EMBL" id="GLY66160.1"/>
    </source>
</evidence>
<comment type="caution">
    <text evidence="2">The sequence shown here is derived from an EMBL/GenBank/DDBJ whole genome shotgun (WGS) entry which is preliminary data.</text>
</comment>
<gene>
    <name evidence="2" type="ORF">Atai01_27790</name>
</gene>
<proteinExistence type="predicted"/>
<keyword evidence="3" id="KW-1185">Reference proteome</keyword>
<sequence>MPSQRRGVGGLVGLDDWGELNGHGDNLAAVISPWEPPCPTLLGRIRKPGHPRGRPARGPTDTGRRMSTVESRAGSLGFGQAGRRLRKARATRESRPGYPNPVARTSNTA</sequence>
<dbReference type="AlphaFoldDB" id="A0A9W6R259"/>
<feature type="region of interest" description="Disordered" evidence="1">
    <location>
        <begin position="40"/>
        <end position="109"/>
    </location>
</feature>